<dbReference type="eggNOG" id="ENOG502RADV">
    <property type="taxonomic scope" value="Eukaryota"/>
</dbReference>
<feature type="chain" id="PRO_5003637745" evidence="1">
    <location>
        <begin position="20"/>
        <end position="76"/>
    </location>
</feature>
<organism evidence="2 3">
    <name type="scientific">Rhizopus delemar (strain RA 99-880 / ATCC MYA-4621 / FGSC 9543 / NRRL 43880)</name>
    <name type="common">Mucormycosis agent</name>
    <name type="synonym">Rhizopus arrhizus var. delemar</name>
    <dbReference type="NCBI Taxonomy" id="246409"/>
    <lineage>
        <taxon>Eukaryota</taxon>
        <taxon>Fungi</taxon>
        <taxon>Fungi incertae sedis</taxon>
        <taxon>Mucoromycota</taxon>
        <taxon>Mucoromycotina</taxon>
        <taxon>Mucoromycetes</taxon>
        <taxon>Mucorales</taxon>
        <taxon>Mucorineae</taxon>
        <taxon>Rhizopodaceae</taxon>
        <taxon>Rhizopus</taxon>
    </lineage>
</organism>
<keyword evidence="3" id="KW-1185">Reference proteome</keyword>
<name>I1C6X8_RHIO9</name>
<evidence type="ECO:0000256" key="1">
    <source>
        <dbReference type="SAM" id="SignalP"/>
    </source>
</evidence>
<dbReference type="RefSeq" id="XP_067519604.1">
    <property type="nucleotide sequence ID" value="XM_067663503.1"/>
</dbReference>
<dbReference type="EMBL" id="CH476737">
    <property type="protein sequence ID" value="EIE84208.1"/>
    <property type="molecule type" value="Genomic_DNA"/>
</dbReference>
<dbReference type="GeneID" id="93615884"/>
<sequence>MKLIVVFMMMMMLALSVSAQDHWICSCFRPKYDYGCCDVVKGKMDDGNVCDIPGRGPIYKKYEECCTSIGGTHKCK</sequence>
<dbReference type="VEuPathDB" id="FungiDB:RO3G_08918"/>
<proteinExistence type="predicted"/>
<dbReference type="Proteomes" id="UP000009138">
    <property type="component" value="Unassembled WGS sequence"/>
</dbReference>
<gene>
    <name evidence="2" type="ORF">RO3G_08918</name>
</gene>
<reference evidence="2 3" key="1">
    <citation type="journal article" date="2009" name="PLoS Genet.">
        <title>Genomic analysis of the basal lineage fungus Rhizopus oryzae reveals a whole-genome duplication.</title>
        <authorList>
            <person name="Ma L.-J."/>
            <person name="Ibrahim A.S."/>
            <person name="Skory C."/>
            <person name="Grabherr M.G."/>
            <person name="Burger G."/>
            <person name="Butler M."/>
            <person name="Elias M."/>
            <person name="Idnurm A."/>
            <person name="Lang B.F."/>
            <person name="Sone T."/>
            <person name="Abe A."/>
            <person name="Calvo S.E."/>
            <person name="Corrochano L.M."/>
            <person name="Engels R."/>
            <person name="Fu J."/>
            <person name="Hansberg W."/>
            <person name="Kim J.-M."/>
            <person name="Kodira C.D."/>
            <person name="Koehrsen M.J."/>
            <person name="Liu B."/>
            <person name="Miranda-Saavedra D."/>
            <person name="O'Leary S."/>
            <person name="Ortiz-Castellanos L."/>
            <person name="Poulter R."/>
            <person name="Rodriguez-Romero J."/>
            <person name="Ruiz-Herrera J."/>
            <person name="Shen Y.-Q."/>
            <person name="Zeng Q."/>
            <person name="Galagan J."/>
            <person name="Birren B.W."/>
            <person name="Cuomo C.A."/>
            <person name="Wickes B.L."/>
        </authorList>
    </citation>
    <scope>NUCLEOTIDE SEQUENCE [LARGE SCALE GENOMIC DNA]</scope>
    <source>
        <strain evidence="3">RA 99-880 / ATCC MYA-4621 / FGSC 9543 / NRRL 43880</strain>
    </source>
</reference>
<protein>
    <submittedName>
        <fullName evidence="2">Uncharacterized protein</fullName>
    </submittedName>
</protein>
<feature type="signal peptide" evidence="1">
    <location>
        <begin position="1"/>
        <end position="19"/>
    </location>
</feature>
<keyword evidence="1" id="KW-0732">Signal</keyword>
<evidence type="ECO:0000313" key="3">
    <source>
        <dbReference type="Proteomes" id="UP000009138"/>
    </source>
</evidence>
<dbReference type="AlphaFoldDB" id="I1C6X8"/>
<dbReference type="OrthoDB" id="2201647at2759"/>
<dbReference type="OMA" id="WICTCFE"/>
<evidence type="ECO:0000313" key="2">
    <source>
        <dbReference type="EMBL" id="EIE84208.1"/>
    </source>
</evidence>
<dbReference type="InParanoid" id="I1C6X8"/>
<accession>I1C6X8</accession>